<evidence type="ECO:0000259" key="8">
    <source>
        <dbReference type="PROSITE" id="PS50850"/>
    </source>
</evidence>
<feature type="region of interest" description="Disordered" evidence="6">
    <location>
        <begin position="82"/>
        <end position="134"/>
    </location>
</feature>
<dbReference type="AlphaFoldDB" id="A0A9N8DZD9"/>
<evidence type="ECO:0000256" key="1">
    <source>
        <dbReference type="ARBA" id="ARBA00004141"/>
    </source>
</evidence>
<evidence type="ECO:0000256" key="7">
    <source>
        <dbReference type="SAM" id="Phobius"/>
    </source>
</evidence>
<accession>A0A9N8DZD9</accession>
<feature type="transmembrane region" description="Helical" evidence="7">
    <location>
        <begin position="555"/>
        <end position="575"/>
    </location>
</feature>
<dbReference type="PROSITE" id="PS50850">
    <property type="entry name" value="MFS"/>
    <property type="match status" value="1"/>
</dbReference>
<feature type="transmembrane region" description="Helical" evidence="7">
    <location>
        <begin position="333"/>
        <end position="352"/>
    </location>
</feature>
<dbReference type="InterPro" id="IPR024989">
    <property type="entry name" value="MFS_assoc_dom"/>
</dbReference>
<protein>
    <submittedName>
        <fullName evidence="9">Major facilitator superfamily domain-containing protein 6</fullName>
    </submittedName>
</protein>
<dbReference type="Gene3D" id="1.20.1250.20">
    <property type="entry name" value="MFS general substrate transporter like domains"/>
    <property type="match status" value="2"/>
</dbReference>
<dbReference type="SUPFAM" id="SSF103473">
    <property type="entry name" value="MFS general substrate transporter"/>
    <property type="match status" value="1"/>
</dbReference>
<dbReference type="InterPro" id="IPR036259">
    <property type="entry name" value="MFS_trans_sf"/>
</dbReference>
<keyword evidence="5 7" id="KW-0472">Membrane</keyword>
<dbReference type="Proteomes" id="UP001153069">
    <property type="component" value="Unassembled WGS sequence"/>
</dbReference>
<comment type="subcellular location">
    <subcellularLocation>
        <location evidence="1">Membrane</location>
        <topology evidence="1">Multi-pass membrane protein</topology>
    </subcellularLocation>
</comment>
<evidence type="ECO:0000256" key="4">
    <source>
        <dbReference type="ARBA" id="ARBA00022989"/>
    </source>
</evidence>
<dbReference type="EMBL" id="CAICTM010000387">
    <property type="protein sequence ID" value="CAB9509405.1"/>
    <property type="molecule type" value="Genomic_DNA"/>
</dbReference>
<feature type="compositionally biased region" description="Polar residues" evidence="6">
    <location>
        <begin position="82"/>
        <end position="92"/>
    </location>
</feature>
<feature type="domain" description="Major facilitator superfamily (MFS) profile" evidence="8">
    <location>
        <begin position="398"/>
        <end position="596"/>
    </location>
</feature>
<feature type="transmembrane region" description="Helical" evidence="7">
    <location>
        <begin position="434"/>
        <end position="452"/>
    </location>
</feature>
<feature type="transmembrane region" description="Helical" evidence="7">
    <location>
        <begin position="175"/>
        <end position="197"/>
    </location>
</feature>
<evidence type="ECO:0000256" key="3">
    <source>
        <dbReference type="ARBA" id="ARBA00022692"/>
    </source>
</evidence>
<evidence type="ECO:0000256" key="5">
    <source>
        <dbReference type="ARBA" id="ARBA00023136"/>
    </source>
</evidence>
<name>A0A9N8DZD9_9STRA</name>
<comment type="caution">
    <text evidence="9">The sequence shown here is derived from an EMBL/GenBank/DDBJ whole genome shotgun (WGS) entry which is preliminary data.</text>
</comment>
<proteinExistence type="inferred from homology"/>
<organism evidence="9 10">
    <name type="scientific">Seminavis robusta</name>
    <dbReference type="NCBI Taxonomy" id="568900"/>
    <lineage>
        <taxon>Eukaryota</taxon>
        <taxon>Sar</taxon>
        <taxon>Stramenopiles</taxon>
        <taxon>Ochrophyta</taxon>
        <taxon>Bacillariophyta</taxon>
        <taxon>Bacillariophyceae</taxon>
        <taxon>Bacillariophycidae</taxon>
        <taxon>Naviculales</taxon>
        <taxon>Naviculaceae</taxon>
        <taxon>Seminavis</taxon>
    </lineage>
</organism>
<dbReference type="GO" id="GO:0022857">
    <property type="term" value="F:transmembrane transporter activity"/>
    <property type="evidence" value="ECO:0007669"/>
    <property type="project" value="InterPro"/>
</dbReference>
<feature type="transmembrane region" description="Helical" evidence="7">
    <location>
        <begin position="230"/>
        <end position="249"/>
    </location>
</feature>
<dbReference type="PANTHER" id="PTHR16172">
    <property type="entry name" value="MAJOR FACILITATOR SUPERFAMILY DOMAIN-CONTAINING PROTEIN 6-LIKE"/>
    <property type="match status" value="1"/>
</dbReference>
<keyword evidence="10" id="KW-1185">Reference proteome</keyword>
<reference evidence="9" key="1">
    <citation type="submission" date="2020-06" db="EMBL/GenBank/DDBJ databases">
        <authorList>
            <consortium name="Plant Systems Biology data submission"/>
        </authorList>
    </citation>
    <scope>NUCLEOTIDE SEQUENCE</scope>
    <source>
        <strain evidence="9">D6</strain>
    </source>
</reference>
<feature type="transmembrane region" description="Helical" evidence="7">
    <location>
        <begin position="493"/>
        <end position="510"/>
    </location>
</feature>
<comment type="similarity">
    <text evidence="2">Belongs to the major facilitator superfamily. MFSD6 family.</text>
</comment>
<dbReference type="InterPro" id="IPR051717">
    <property type="entry name" value="MFS_MFSD6"/>
</dbReference>
<dbReference type="GO" id="GO:0016020">
    <property type="term" value="C:membrane"/>
    <property type="evidence" value="ECO:0007669"/>
    <property type="project" value="UniProtKB-SubCell"/>
</dbReference>
<keyword evidence="3 7" id="KW-0812">Transmembrane</keyword>
<dbReference type="CDD" id="cd17335">
    <property type="entry name" value="MFS_MFSD6"/>
    <property type="match status" value="1"/>
</dbReference>
<evidence type="ECO:0000256" key="2">
    <source>
        <dbReference type="ARBA" id="ARBA00005241"/>
    </source>
</evidence>
<evidence type="ECO:0000313" key="10">
    <source>
        <dbReference type="Proteomes" id="UP001153069"/>
    </source>
</evidence>
<feature type="transmembrane region" description="Helical" evidence="7">
    <location>
        <begin position="522"/>
        <end position="543"/>
    </location>
</feature>
<feature type="transmembrane region" description="Helical" evidence="7">
    <location>
        <begin position="399"/>
        <end position="422"/>
    </location>
</feature>
<sequence length="596" mass="65003">MTDMLLRINQQQCTHRRDRPWALGLFVFLLIPRATHAWGPVREKPLLSLSSCSRHWMLSCRGGGSTASPAVATSLIASAIQANPSDKPQEQASPAAKPNNPEHHPIPNENKVSPSTELTTKDENNHQVSPPQQEEDDPQILFLIRILFLSYYSSLGALLPYLPVYYHSLGHGGQIIGMLGAVKPLTTFIVAPFWGLVADQTQAPFAILKVTFLVSLVGQLLVAASHDYRYIMIMVFLTALFNAPVKSLIDSMVMDHIHDQSRYGRLRLWGQMGFGLGSSGVGVLLSRSKGVISSTATSIPASWTESIAKLPMAVQKFISVADKFWQAITGYRLLFLTHAALSIPTWLAILKFQQLDKDAKVEKQQQQKQLDKPKNGSEGGKGGALIQEGLNLLVHNGDALFFFFLIFVVGVSSGVIENFAYVRIREVGGSGKDMGLSRLVSSIAGAPMFWFSGSLTQKLGADRVLVASLLSYVVRFAIYASMRHPLHGLPAEALRGITFAAFWSTGTIYAHRISPPGLHATMLMFLNAMYGGLGQSLGAIIGGKLQSKVGTVWTFLYAAGVDLCFVGLVLFYLSVKTDSNFRNPTPIVRTGKTTSA</sequence>
<feature type="transmembrane region" description="Helical" evidence="7">
    <location>
        <begin position="21"/>
        <end position="39"/>
    </location>
</feature>
<feature type="transmembrane region" description="Helical" evidence="7">
    <location>
        <begin position="140"/>
        <end position="163"/>
    </location>
</feature>
<feature type="transmembrane region" description="Helical" evidence="7">
    <location>
        <begin position="203"/>
        <end position="223"/>
    </location>
</feature>
<dbReference type="OrthoDB" id="515887at2759"/>
<gene>
    <name evidence="9" type="ORF">SEMRO_388_G132420.1</name>
</gene>
<keyword evidence="4 7" id="KW-1133">Transmembrane helix</keyword>
<dbReference type="InterPro" id="IPR020846">
    <property type="entry name" value="MFS_dom"/>
</dbReference>
<feature type="transmembrane region" description="Helical" evidence="7">
    <location>
        <begin position="464"/>
        <end position="481"/>
    </location>
</feature>
<evidence type="ECO:0000256" key="6">
    <source>
        <dbReference type="SAM" id="MobiDB-lite"/>
    </source>
</evidence>
<evidence type="ECO:0000313" key="9">
    <source>
        <dbReference type="EMBL" id="CAB9509405.1"/>
    </source>
</evidence>
<feature type="transmembrane region" description="Helical" evidence="7">
    <location>
        <begin position="269"/>
        <end position="286"/>
    </location>
</feature>
<dbReference type="PANTHER" id="PTHR16172:SF41">
    <property type="entry name" value="MAJOR FACILITATOR SUPERFAMILY DOMAIN-CONTAINING PROTEIN 6-LIKE"/>
    <property type="match status" value="1"/>
</dbReference>
<dbReference type="Pfam" id="PF12832">
    <property type="entry name" value="MFS_1_like"/>
    <property type="match status" value="1"/>
</dbReference>